<comment type="similarity">
    <text evidence="11">Belongs to the GTP-binding elongation factor family. EF-G/EF-2 subfamily.</text>
</comment>
<dbReference type="FunFam" id="3.30.70.240:FF:000001">
    <property type="entry name" value="Elongation factor G"/>
    <property type="match status" value="1"/>
</dbReference>
<dbReference type="CDD" id="cd03713">
    <property type="entry name" value="EFG_mtEFG_C"/>
    <property type="match status" value="1"/>
</dbReference>
<dbReference type="InterPro" id="IPR027417">
    <property type="entry name" value="P-loop_NTPase"/>
</dbReference>
<evidence type="ECO:0000313" key="14">
    <source>
        <dbReference type="Proteomes" id="UP001151699"/>
    </source>
</evidence>
<dbReference type="InterPro" id="IPR041095">
    <property type="entry name" value="EFG_II"/>
</dbReference>
<keyword evidence="10" id="KW-0804">Transcription</keyword>
<dbReference type="SMART" id="SM00889">
    <property type="entry name" value="EFG_IV"/>
    <property type="match status" value="1"/>
</dbReference>
<evidence type="ECO:0000256" key="3">
    <source>
        <dbReference type="ARBA" id="ARBA00022768"/>
    </source>
</evidence>
<dbReference type="InterPro" id="IPR020568">
    <property type="entry name" value="Ribosomal_Su5_D2-typ_SF"/>
</dbReference>
<dbReference type="SUPFAM" id="SSF54211">
    <property type="entry name" value="Ribosomal protein S5 domain 2-like"/>
    <property type="match status" value="1"/>
</dbReference>
<dbReference type="CDD" id="cd09891">
    <property type="entry name" value="NGN_Bact_1"/>
    <property type="match status" value="1"/>
</dbReference>
<dbReference type="Pfam" id="PF02357">
    <property type="entry name" value="NusG"/>
    <property type="match status" value="1"/>
</dbReference>
<name>A0A9Q0N7M1_9DIPT</name>
<comment type="similarity">
    <text evidence="1">Belongs to the TRAFAC class translation factor GTPase superfamily. Classic translation factor GTPase family. EF-G/EF-2 subfamily.</text>
</comment>
<dbReference type="InterPro" id="IPR000795">
    <property type="entry name" value="T_Tr_GTP-bd_dom"/>
</dbReference>
<keyword evidence="4" id="KW-0889">Transcription antitermination</keyword>
<dbReference type="InterPro" id="IPR008991">
    <property type="entry name" value="Translation_prot_SH3-like_sf"/>
</dbReference>
<dbReference type="Pfam" id="PF22042">
    <property type="entry name" value="EF-G_D2"/>
    <property type="match status" value="1"/>
</dbReference>
<accession>A0A9Q0N7M1</accession>
<dbReference type="CDD" id="cd04088">
    <property type="entry name" value="EFG_mtEFG_II"/>
    <property type="match status" value="1"/>
</dbReference>
<dbReference type="CDD" id="cd06091">
    <property type="entry name" value="KOW_NusG"/>
    <property type="match status" value="1"/>
</dbReference>
<dbReference type="AlphaFoldDB" id="A0A9Q0N7M1"/>
<evidence type="ECO:0000256" key="2">
    <source>
        <dbReference type="ARBA" id="ARBA00022741"/>
    </source>
</evidence>
<dbReference type="NCBIfam" id="TIGR00484">
    <property type="entry name" value="EF-G"/>
    <property type="match status" value="1"/>
</dbReference>
<dbReference type="OrthoDB" id="8093005at2759"/>
<keyword evidence="9 11" id="KW-0342">GTP-binding</keyword>
<evidence type="ECO:0000256" key="6">
    <source>
        <dbReference type="ARBA" id="ARBA00022946"/>
    </source>
</evidence>
<dbReference type="EMBL" id="WJQU01000001">
    <property type="protein sequence ID" value="KAJ6645165.1"/>
    <property type="molecule type" value="Genomic_DNA"/>
</dbReference>
<evidence type="ECO:0000256" key="5">
    <source>
        <dbReference type="ARBA" id="ARBA00022917"/>
    </source>
</evidence>
<dbReference type="PRINTS" id="PR00338">
    <property type="entry name" value="NUSGTNSCPFCT"/>
</dbReference>
<dbReference type="Proteomes" id="UP001151699">
    <property type="component" value="Chromosome A"/>
</dbReference>
<dbReference type="SUPFAM" id="SSF82679">
    <property type="entry name" value="N-utilization substance G protein NusG, N-terminal domain"/>
    <property type="match status" value="1"/>
</dbReference>
<dbReference type="GO" id="GO:0005525">
    <property type="term" value="F:GTP binding"/>
    <property type="evidence" value="ECO:0007669"/>
    <property type="project" value="UniProtKB-UniRule"/>
</dbReference>
<dbReference type="HAMAP" id="MF_00054_B">
    <property type="entry name" value="EF_G_EF_2_B"/>
    <property type="match status" value="1"/>
</dbReference>
<dbReference type="SUPFAM" id="SSF52540">
    <property type="entry name" value="P-loop containing nucleoside triphosphate hydrolases"/>
    <property type="match status" value="1"/>
</dbReference>
<evidence type="ECO:0000256" key="10">
    <source>
        <dbReference type="ARBA" id="ARBA00023163"/>
    </source>
</evidence>
<dbReference type="CDD" id="cd01434">
    <property type="entry name" value="EFG_mtEFG1_IV"/>
    <property type="match status" value="1"/>
</dbReference>
<evidence type="ECO:0000256" key="4">
    <source>
        <dbReference type="ARBA" id="ARBA00022814"/>
    </source>
</evidence>
<dbReference type="HAMAP" id="MF_00948">
    <property type="entry name" value="NusG"/>
    <property type="match status" value="1"/>
</dbReference>
<dbReference type="SMART" id="SM00838">
    <property type="entry name" value="EFG_C"/>
    <property type="match status" value="1"/>
</dbReference>
<dbReference type="InterPro" id="IPR009022">
    <property type="entry name" value="EFG_III"/>
</dbReference>
<dbReference type="SUPFAM" id="SSF50447">
    <property type="entry name" value="Translation proteins"/>
    <property type="match status" value="1"/>
</dbReference>
<keyword evidence="2 11" id="KW-0547">Nucleotide-binding</keyword>
<feature type="binding site" evidence="11">
    <location>
        <begin position="18"/>
        <end position="25"/>
    </location>
    <ligand>
        <name>GTP</name>
        <dbReference type="ChEBI" id="CHEBI:37565"/>
    </ligand>
</feature>
<dbReference type="InterPro" id="IPR031157">
    <property type="entry name" value="G_TR_CS"/>
</dbReference>
<evidence type="ECO:0000313" key="13">
    <source>
        <dbReference type="EMBL" id="KAJ6645165.1"/>
    </source>
</evidence>
<keyword evidence="8 11" id="KW-0496">Mitochondrion</keyword>
<evidence type="ECO:0000256" key="9">
    <source>
        <dbReference type="ARBA" id="ARBA00023134"/>
    </source>
</evidence>
<dbReference type="InterPro" id="IPR036735">
    <property type="entry name" value="NGN_dom_sf"/>
</dbReference>
<dbReference type="SMART" id="SM00739">
    <property type="entry name" value="KOW"/>
    <property type="match status" value="1"/>
</dbReference>
<keyword evidence="3 11" id="KW-0251">Elongation factor</keyword>
<dbReference type="GO" id="GO:0031564">
    <property type="term" value="P:transcription antitermination"/>
    <property type="evidence" value="ECO:0007669"/>
    <property type="project" value="UniProtKB-KW"/>
</dbReference>
<dbReference type="GO" id="GO:0003924">
    <property type="term" value="F:GTPase activity"/>
    <property type="evidence" value="ECO:0007669"/>
    <property type="project" value="UniProtKB-UniRule"/>
</dbReference>
<dbReference type="InterPro" id="IPR047050">
    <property type="entry name" value="NGN"/>
</dbReference>
<dbReference type="InterPro" id="IPR009000">
    <property type="entry name" value="Transl_B-barrel_sf"/>
</dbReference>
<evidence type="ECO:0000256" key="8">
    <source>
        <dbReference type="ARBA" id="ARBA00023128"/>
    </source>
</evidence>
<dbReference type="NCBIfam" id="TIGR00231">
    <property type="entry name" value="small_GTP"/>
    <property type="match status" value="1"/>
</dbReference>
<feature type="domain" description="Tr-type G" evidence="12">
    <location>
        <begin position="9"/>
        <end position="284"/>
    </location>
</feature>
<dbReference type="InterPro" id="IPR005824">
    <property type="entry name" value="KOW"/>
</dbReference>
<dbReference type="InterPro" id="IPR015869">
    <property type="entry name" value="Transcrpt_antiterm_NusG_bac_CS"/>
</dbReference>
<dbReference type="FunFam" id="3.30.70.870:FF:000001">
    <property type="entry name" value="Elongation factor G"/>
    <property type="match status" value="1"/>
</dbReference>
<dbReference type="GO" id="GO:0070125">
    <property type="term" value="P:mitochondrial translational elongation"/>
    <property type="evidence" value="ECO:0007669"/>
    <property type="project" value="UniProtKB-UniRule"/>
</dbReference>
<dbReference type="PROSITE" id="PS51722">
    <property type="entry name" value="G_TR_2"/>
    <property type="match status" value="1"/>
</dbReference>
<dbReference type="CDD" id="cd01886">
    <property type="entry name" value="EF-G"/>
    <property type="match status" value="1"/>
</dbReference>
<sequence length="849" mass="94157">MSTTEFSLANTRNIGICAHIDAGKTTTTERILFYTGKSHKIGEVHEGGATMDWMEQEQERGITITSAATTCYWQNKRINIIDTPGHVDFTIEVERSLRVLDGAVAVFDGVAGVEPQSEIVWRQADKYGVPRMCFVNKMDRMGANFYQCVEMIKDRLGAKPLVIQLPVGIEENFKGVIDLVKMKAIIWKDESLGAEYSYEDVPSDMLEKTEEYRTLLIEMVAEIDDHLMEKYLSAEEFTEEEIKSAIRKGTIDRAFFPVLCGSAFKNKGVQPLLDAVVDYLPSPVDIGTVRGIYVDSGEEKDFKISTSEPLAALAFKVMTDPFVGSLTFVRIYSGKISSGATVINTVKNQKERVGRMLLMHANEREDVKEALAGDIVALAGLKNTTTGDTLCGADKQVILERMEFPEPVIELAVEPKSTADQEKMGMALSRLASEDPSFRVSTDQESGQTVIKGMGELHLEIMVDRMKREFKVEVNVGAPQVAYRETITKSCEIDYTHKKQSGGAGQFARVKIIFEPQEAGEGFAFESKIVGGAIPKEFIPGVEKGLNNIKDTGVVAGYPMIDFKATLIDGAFHDVDSSVLAFEIATKAAFREGMPKGNPKLLEPIMKVEVITPNEYMGDIIGDLNSRRGQMQSMDPRGNAQVITANVPLAEMFGYVSTLRSLSQVGRIGLGKIVVQWYVIHTLSGSEKRVKQMILDQIAKQGMSESFEDIVVPVIEIPEVKRGKNVKTEKKFMPGYILIKMKMTDDTWHLVKSVTKVTGFLGSKSTPLPLSEKEIQNIFSKLESETKDAKISKLYEIGEAIIVTDGPFETFTGVIEEIDYDKNKLRVSISIFGKATPIELNFTQVKKNN</sequence>
<dbReference type="Gene3D" id="3.30.70.940">
    <property type="entry name" value="NusG, N-terminal domain"/>
    <property type="match status" value="1"/>
</dbReference>
<dbReference type="FunFam" id="2.30.30.30:FF:000002">
    <property type="entry name" value="Transcription termination/antitermination factor NusG"/>
    <property type="match status" value="1"/>
</dbReference>
<keyword evidence="14" id="KW-1185">Reference proteome</keyword>
<dbReference type="PROSITE" id="PS00301">
    <property type="entry name" value="G_TR_1"/>
    <property type="match status" value="1"/>
</dbReference>
<comment type="subcellular location">
    <subcellularLocation>
        <location evidence="11">Mitochondrion</location>
    </subcellularLocation>
</comment>
<dbReference type="GO" id="GO:0005829">
    <property type="term" value="C:cytosol"/>
    <property type="evidence" value="ECO:0007669"/>
    <property type="project" value="UniProtKB-ARBA"/>
</dbReference>
<dbReference type="InterPro" id="IPR005225">
    <property type="entry name" value="Small_GTP-bd"/>
</dbReference>
<dbReference type="InterPro" id="IPR014721">
    <property type="entry name" value="Ribsml_uS5_D2-typ_fold_subgr"/>
</dbReference>
<dbReference type="FunFam" id="3.40.50.300:FF:000029">
    <property type="entry name" value="Elongation factor G"/>
    <property type="match status" value="1"/>
</dbReference>
<dbReference type="InterPro" id="IPR035647">
    <property type="entry name" value="EFG_III/V"/>
</dbReference>
<proteinExistence type="inferred from homology"/>
<dbReference type="PROSITE" id="PS01014">
    <property type="entry name" value="NUSG"/>
    <property type="match status" value="1"/>
</dbReference>
<dbReference type="Pfam" id="PF00679">
    <property type="entry name" value="EFG_C"/>
    <property type="match status" value="1"/>
</dbReference>
<reference evidence="13" key="1">
    <citation type="submission" date="2022-07" db="EMBL/GenBank/DDBJ databases">
        <authorList>
            <person name="Trinca V."/>
            <person name="Uliana J.V.C."/>
            <person name="Torres T.T."/>
            <person name="Ward R.J."/>
            <person name="Monesi N."/>
        </authorList>
    </citation>
    <scope>NUCLEOTIDE SEQUENCE</scope>
    <source>
        <strain evidence="13">HSMRA1968</strain>
        <tissue evidence="13">Whole embryos</tissue>
    </source>
</reference>
<dbReference type="Gene3D" id="3.30.70.870">
    <property type="entry name" value="Elongation Factor G (Translational Gtpase), domain 3"/>
    <property type="match status" value="1"/>
</dbReference>
<comment type="caution">
    <text evidence="13">The sequence shown here is derived from an EMBL/GenBank/DDBJ whole genome shotgun (WGS) entry which is preliminary data.</text>
</comment>
<dbReference type="InterPro" id="IPR047872">
    <property type="entry name" value="EFG_IV"/>
</dbReference>
<dbReference type="Gene3D" id="2.40.30.10">
    <property type="entry name" value="Translation factors"/>
    <property type="match status" value="1"/>
</dbReference>
<dbReference type="SUPFAM" id="SSF54980">
    <property type="entry name" value="EF-G C-terminal domain-like"/>
    <property type="match status" value="2"/>
</dbReference>
<dbReference type="GO" id="GO:0032790">
    <property type="term" value="P:ribosome disassembly"/>
    <property type="evidence" value="ECO:0007669"/>
    <property type="project" value="TreeGrafter"/>
</dbReference>
<evidence type="ECO:0000256" key="1">
    <source>
        <dbReference type="ARBA" id="ARBA00005870"/>
    </source>
</evidence>
<dbReference type="CDD" id="cd16262">
    <property type="entry name" value="EFG_III"/>
    <property type="match status" value="1"/>
</dbReference>
<dbReference type="InterPro" id="IPR005517">
    <property type="entry name" value="Transl_elong_EFG/EF2_IV"/>
</dbReference>
<evidence type="ECO:0000259" key="12">
    <source>
        <dbReference type="PROSITE" id="PS51722"/>
    </source>
</evidence>
<keyword evidence="5 11" id="KW-0648">Protein biosynthesis</keyword>
<dbReference type="Gene3D" id="3.40.50.300">
    <property type="entry name" value="P-loop containing nucleotide triphosphate hydrolases"/>
    <property type="match status" value="1"/>
</dbReference>
<comment type="pathway">
    <text evidence="11">Protein biosynthesis; polypeptide chain elongation.</text>
</comment>
<dbReference type="Gene3D" id="3.30.70.240">
    <property type="match status" value="1"/>
</dbReference>
<organism evidence="13 14">
    <name type="scientific">Pseudolycoriella hygida</name>
    <dbReference type="NCBI Taxonomy" id="35572"/>
    <lineage>
        <taxon>Eukaryota</taxon>
        <taxon>Metazoa</taxon>
        <taxon>Ecdysozoa</taxon>
        <taxon>Arthropoda</taxon>
        <taxon>Hexapoda</taxon>
        <taxon>Insecta</taxon>
        <taxon>Pterygota</taxon>
        <taxon>Neoptera</taxon>
        <taxon>Endopterygota</taxon>
        <taxon>Diptera</taxon>
        <taxon>Nematocera</taxon>
        <taxon>Sciaroidea</taxon>
        <taxon>Sciaridae</taxon>
        <taxon>Pseudolycoriella</taxon>
    </lineage>
</organism>
<dbReference type="Gene3D" id="2.30.30.30">
    <property type="match status" value="1"/>
</dbReference>
<dbReference type="InterPro" id="IPR004540">
    <property type="entry name" value="Transl_elong_EFG/EF2"/>
</dbReference>
<dbReference type="Pfam" id="PF14492">
    <property type="entry name" value="EFG_III"/>
    <property type="match status" value="1"/>
</dbReference>
<dbReference type="PANTHER" id="PTHR43261:SF1">
    <property type="entry name" value="RIBOSOME-RELEASING FACTOR 2, MITOCHONDRIAL"/>
    <property type="match status" value="1"/>
</dbReference>
<feature type="binding site" evidence="11">
    <location>
        <begin position="82"/>
        <end position="86"/>
    </location>
    <ligand>
        <name>GTP</name>
        <dbReference type="ChEBI" id="CHEBI:37565"/>
    </ligand>
</feature>
<protein>
    <recommendedName>
        <fullName evidence="11">Elongation factor G, mitochondrial</fullName>
        <shortName evidence="11">EF-Gmt</shortName>
    </recommendedName>
    <alternativeName>
        <fullName evidence="11">Elongation factor G 1, mitochondrial</fullName>
        <shortName evidence="11">mEF-G 1</shortName>
    </alternativeName>
    <alternativeName>
        <fullName evidence="11">Elongation factor G1</fullName>
    </alternativeName>
</protein>
<dbReference type="PANTHER" id="PTHR43261">
    <property type="entry name" value="TRANSLATION ELONGATION FACTOR G-RELATED"/>
    <property type="match status" value="1"/>
</dbReference>
<dbReference type="Gene3D" id="3.30.230.10">
    <property type="match status" value="1"/>
</dbReference>
<keyword evidence="6" id="KW-0809">Transit peptide</keyword>
<dbReference type="NCBIfam" id="NF009381">
    <property type="entry name" value="PRK12740.1-5"/>
    <property type="match status" value="1"/>
</dbReference>
<dbReference type="GO" id="GO:0032784">
    <property type="term" value="P:regulation of DNA-templated transcription elongation"/>
    <property type="evidence" value="ECO:0007669"/>
    <property type="project" value="InterPro"/>
</dbReference>
<dbReference type="Pfam" id="PF00009">
    <property type="entry name" value="GTP_EFTU"/>
    <property type="match status" value="1"/>
</dbReference>
<dbReference type="FunFam" id="3.30.230.10:FF:000003">
    <property type="entry name" value="Elongation factor G"/>
    <property type="match status" value="1"/>
</dbReference>
<gene>
    <name evidence="13" type="primary">fusA_0</name>
    <name evidence="13" type="ORF">Bhyg_00367</name>
</gene>
<evidence type="ECO:0000256" key="11">
    <source>
        <dbReference type="HAMAP-Rule" id="MF_03061"/>
    </source>
</evidence>
<comment type="function">
    <text evidence="11">Mitochondrial GTPase that catalyzes the GTP-dependent ribosomal translocation step during translation elongation. During this step, the ribosome changes from the pre-translocational (PRE) to the post-translocational (POST) state as the newly formed A-site-bound peptidyl-tRNA and P-site-bound deacylated tRNA move to the P and E sites, respectively. Catalyzes the coordinated movement of the two tRNA molecules, the mRNA and conformational changes in the ribosome.</text>
</comment>
<dbReference type="InterPro" id="IPR006645">
    <property type="entry name" value="NGN-like_dom"/>
</dbReference>
<dbReference type="SUPFAM" id="SSF50104">
    <property type="entry name" value="Translation proteins SH3-like domain"/>
    <property type="match status" value="1"/>
</dbReference>
<dbReference type="InterPro" id="IPR014722">
    <property type="entry name" value="Rib_uL2_dom2"/>
</dbReference>
<dbReference type="Pfam" id="PF03764">
    <property type="entry name" value="EFG_IV"/>
    <property type="match status" value="1"/>
</dbReference>
<dbReference type="GO" id="GO:0006354">
    <property type="term" value="P:DNA-templated transcription elongation"/>
    <property type="evidence" value="ECO:0007669"/>
    <property type="project" value="InterPro"/>
</dbReference>
<keyword evidence="7" id="KW-0805">Transcription regulation</keyword>
<dbReference type="InterPro" id="IPR035649">
    <property type="entry name" value="EFG_V"/>
</dbReference>
<dbReference type="InterPro" id="IPR001062">
    <property type="entry name" value="Transcrpt_antiterm_NusG"/>
</dbReference>
<feature type="binding site" evidence="11">
    <location>
        <begin position="136"/>
        <end position="139"/>
    </location>
    <ligand>
        <name>GTP</name>
        <dbReference type="ChEBI" id="CHEBI:37565"/>
    </ligand>
</feature>
<dbReference type="InterPro" id="IPR053905">
    <property type="entry name" value="EF-G-like_DII"/>
</dbReference>
<dbReference type="InterPro" id="IPR000640">
    <property type="entry name" value="EFG_V-like"/>
</dbReference>
<evidence type="ECO:0000256" key="7">
    <source>
        <dbReference type="ARBA" id="ARBA00023015"/>
    </source>
</evidence>
<dbReference type="GO" id="GO:0003746">
    <property type="term" value="F:translation elongation factor activity"/>
    <property type="evidence" value="ECO:0007669"/>
    <property type="project" value="UniProtKB-UniRule"/>
</dbReference>
<dbReference type="SMART" id="SM00738">
    <property type="entry name" value="NGN"/>
    <property type="match status" value="1"/>
</dbReference>
<dbReference type="GO" id="GO:0005739">
    <property type="term" value="C:mitochondrion"/>
    <property type="evidence" value="ECO:0007669"/>
    <property type="project" value="UniProtKB-SubCell"/>
</dbReference>
<dbReference type="NCBIfam" id="TIGR00922">
    <property type="entry name" value="nusG"/>
    <property type="match status" value="1"/>
</dbReference>
<dbReference type="FunFam" id="2.40.30.10:FF:000006">
    <property type="entry name" value="Elongation factor G"/>
    <property type="match status" value="1"/>
</dbReference>